<feature type="compositionally biased region" description="Basic and acidic residues" evidence="2">
    <location>
        <begin position="429"/>
        <end position="546"/>
    </location>
</feature>
<feature type="compositionally biased region" description="Acidic residues" evidence="2">
    <location>
        <begin position="782"/>
        <end position="792"/>
    </location>
</feature>
<proteinExistence type="predicted"/>
<evidence type="ECO:0000259" key="3">
    <source>
        <dbReference type="PROSITE" id="PS50238"/>
    </source>
</evidence>
<evidence type="ECO:0000313" key="5">
    <source>
        <dbReference type="Proteomes" id="UP001044222"/>
    </source>
</evidence>
<feature type="compositionally biased region" description="Low complexity" evidence="2">
    <location>
        <begin position="371"/>
        <end position="383"/>
    </location>
</feature>
<dbReference type="InterPro" id="IPR051576">
    <property type="entry name" value="PX-Rho_GAP"/>
</dbReference>
<evidence type="ECO:0000313" key="4">
    <source>
        <dbReference type="EMBL" id="KAG5841729.1"/>
    </source>
</evidence>
<feature type="domain" description="Rho-GAP" evidence="3">
    <location>
        <begin position="17"/>
        <end position="212"/>
    </location>
</feature>
<name>A0A9D3M391_ANGAN</name>
<feature type="compositionally biased region" description="Basic and acidic residues" evidence="2">
    <location>
        <begin position="947"/>
        <end position="972"/>
    </location>
</feature>
<feature type="region of interest" description="Disordered" evidence="2">
    <location>
        <begin position="647"/>
        <end position="972"/>
    </location>
</feature>
<keyword evidence="1" id="KW-0343">GTPase activation</keyword>
<evidence type="ECO:0000256" key="2">
    <source>
        <dbReference type="SAM" id="MobiDB-lite"/>
    </source>
</evidence>
<dbReference type="EMBL" id="JAFIRN010000009">
    <property type="protein sequence ID" value="KAG5841729.1"/>
    <property type="molecule type" value="Genomic_DNA"/>
</dbReference>
<feature type="region of interest" description="Disordered" evidence="2">
    <location>
        <begin position="425"/>
        <end position="569"/>
    </location>
</feature>
<dbReference type="Pfam" id="PF00620">
    <property type="entry name" value="RhoGAP"/>
    <property type="match status" value="1"/>
</dbReference>
<dbReference type="AlphaFoldDB" id="A0A9D3M391"/>
<feature type="region of interest" description="Disordered" evidence="2">
    <location>
        <begin position="285"/>
        <end position="395"/>
    </location>
</feature>
<dbReference type="GO" id="GO:0005096">
    <property type="term" value="F:GTPase activator activity"/>
    <property type="evidence" value="ECO:0007669"/>
    <property type="project" value="UniProtKB-KW"/>
</dbReference>
<gene>
    <name evidence="4" type="ORF">ANANG_G00169860</name>
</gene>
<reference evidence="4" key="1">
    <citation type="submission" date="2021-01" db="EMBL/GenBank/DDBJ databases">
        <title>A chromosome-scale assembly of European eel, Anguilla anguilla.</title>
        <authorList>
            <person name="Henkel C."/>
            <person name="Jong-Raadsen S.A."/>
            <person name="Dufour S."/>
            <person name="Weltzien F.-A."/>
            <person name="Palstra A.P."/>
            <person name="Pelster B."/>
            <person name="Spaink H.P."/>
            <person name="Van Den Thillart G.E."/>
            <person name="Jansen H."/>
            <person name="Zahm M."/>
            <person name="Klopp C."/>
            <person name="Cedric C."/>
            <person name="Louis A."/>
            <person name="Berthelot C."/>
            <person name="Parey E."/>
            <person name="Roest Crollius H."/>
            <person name="Montfort J."/>
            <person name="Robinson-Rechavi M."/>
            <person name="Bucao C."/>
            <person name="Bouchez O."/>
            <person name="Gislard M."/>
            <person name="Lluch J."/>
            <person name="Milhes M."/>
            <person name="Lampietro C."/>
            <person name="Lopez Roques C."/>
            <person name="Donnadieu C."/>
            <person name="Braasch I."/>
            <person name="Desvignes T."/>
            <person name="Postlethwait J."/>
            <person name="Bobe J."/>
            <person name="Guiguen Y."/>
            <person name="Dirks R."/>
        </authorList>
    </citation>
    <scope>NUCLEOTIDE SEQUENCE</scope>
    <source>
        <strain evidence="4">Tag_6206</strain>
        <tissue evidence="4">Liver</tissue>
    </source>
</reference>
<feature type="compositionally biased region" description="Basic and acidic residues" evidence="2">
    <location>
        <begin position="915"/>
        <end position="932"/>
    </location>
</feature>
<dbReference type="Gene3D" id="1.10.555.10">
    <property type="entry name" value="Rho GTPase activation protein"/>
    <property type="match status" value="1"/>
</dbReference>
<dbReference type="CDD" id="cd04384">
    <property type="entry name" value="RhoGAP_CdGAP"/>
    <property type="match status" value="1"/>
</dbReference>
<protein>
    <recommendedName>
        <fullName evidence="3">Rho-GAP domain-containing protein</fullName>
    </recommendedName>
</protein>
<comment type="caution">
    <text evidence="4">The sequence shown here is derived from an EMBL/GenBank/DDBJ whole genome shotgun (WGS) entry which is preliminary data.</text>
</comment>
<organism evidence="4 5">
    <name type="scientific">Anguilla anguilla</name>
    <name type="common">European freshwater eel</name>
    <name type="synonym">Muraena anguilla</name>
    <dbReference type="NCBI Taxonomy" id="7936"/>
    <lineage>
        <taxon>Eukaryota</taxon>
        <taxon>Metazoa</taxon>
        <taxon>Chordata</taxon>
        <taxon>Craniata</taxon>
        <taxon>Vertebrata</taxon>
        <taxon>Euteleostomi</taxon>
        <taxon>Actinopterygii</taxon>
        <taxon>Neopterygii</taxon>
        <taxon>Teleostei</taxon>
        <taxon>Anguilliformes</taxon>
        <taxon>Anguillidae</taxon>
        <taxon>Anguilla</taxon>
    </lineage>
</organism>
<dbReference type="PANTHER" id="PTHR15729">
    <property type="entry name" value="CDC42 GTPASE-ACTIVATING PROTEIN"/>
    <property type="match status" value="1"/>
</dbReference>
<dbReference type="PANTHER" id="PTHR15729:SF12">
    <property type="entry name" value="RHO GTPASE-ACTIVATING PROTEIN 30"/>
    <property type="match status" value="1"/>
</dbReference>
<dbReference type="FunFam" id="1.10.555.10:FF:000002">
    <property type="entry name" value="rho GTPase-activating protein 32 isoform X1"/>
    <property type="match status" value="1"/>
</dbReference>
<dbReference type="PROSITE" id="PS50238">
    <property type="entry name" value="RHOGAP"/>
    <property type="match status" value="1"/>
</dbReference>
<feature type="compositionally biased region" description="Basic and acidic residues" evidence="2">
    <location>
        <begin position="866"/>
        <end position="907"/>
    </location>
</feature>
<sequence>MRRGRRKGASKDKVFGCDLLEHLAASSQEIPQVLRSCSEFIEEYGIVDGIYRLSGVSSNTQKLRGEFDVEGVPDLSKEVYRQDIHCVSSLCKAYFRELPNPLLTYQLYDKFADAVAVQLEEERLVKIKEVLKDLPLPHYRTLEYLMRHLVKMATFASQTNMHARNLAIVWAPNLLRSKDIEATGLNGTAAFMEVRVQSIVVEFILTHVSQVFSSPGHTPERRQSLPSPSIMSNQEEPFFRAIPLNVPSALGPGNGPPAMRSYHAIIEGTDKRKGSLKGRKWKSIFNLGGRLQDPRRKNKSPCKEKEQGSLRPAKSMDSLSSLPYMPEGRRGLRAGPGRGSGRASSGYAVTYRRGGGLRERGQRRRGAGDVQQAGFRRGQRGQPAPQPRSPGITSRAERRAGMHISGPFSVTVPLHITSGLALGVLQGGGHKEEGGAQREEDGAHKEEGGAHREEDGAHKGEGGAHREEGGAHREEGGAHREEGGANKEEGGSHREANGGSHAEEGREGRTAEERKRDKSREDEVEGKKTEVNRSEEGSGEEGRGEEGTTEGFLVEETEPEEEGLAEEDQDYMDMRRVFPLEDSQLPLDFQDTFGFLDLMDSSTYNQANEFSVEPPCYEEEDDYEEEFGYQGDAPSIVTLELPAQLPLTHRPLTSDPHGHPCKSHSLPYKSRPFQPALSSTSSSEDEEDEEEGSDEEDMLFYSLPSSLQFHVTKGGEEDAHKMADADARPAAGLPAQQELNTNASTSRSINATSSVNASGQSEGELDGVDGDWLVVLAKPGEIGDDGTEEEDSLELKKKMEEEGETPENTASGESVQAVALTDTNGLGCGEGESGFAVTPKLQQAKAVPVVPPKPQLCKLTALSLRQQRERERGREGAGDRDGERAPTGDGEKEEQRRGEAEREKGGEGEEENQGEVERLGEDGRSVEKETKRNSGVSVCFDVAVARATERRGRERERGKDGQVDGRRGAEKD</sequence>
<dbReference type="Proteomes" id="UP001044222">
    <property type="component" value="Chromosome 9"/>
</dbReference>
<dbReference type="InterPro" id="IPR008936">
    <property type="entry name" value="Rho_GTPase_activation_prot"/>
</dbReference>
<dbReference type="SUPFAM" id="SSF48350">
    <property type="entry name" value="GTPase activation domain, GAP"/>
    <property type="match status" value="1"/>
</dbReference>
<feature type="compositionally biased region" description="Basic and acidic residues" evidence="2">
    <location>
        <begin position="713"/>
        <end position="727"/>
    </location>
</feature>
<dbReference type="GO" id="GO:0007264">
    <property type="term" value="P:small GTPase-mediated signal transduction"/>
    <property type="evidence" value="ECO:0007669"/>
    <property type="project" value="TreeGrafter"/>
</dbReference>
<feature type="compositionally biased region" description="Polar residues" evidence="2">
    <location>
        <begin position="737"/>
        <end position="761"/>
    </location>
</feature>
<evidence type="ECO:0000256" key="1">
    <source>
        <dbReference type="ARBA" id="ARBA00022468"/>
    </source>
</evidence>
<keyword evidence="5" id="KW-1185">Reference proteome</keyword>
<dbReference type="SMART" id="SM00324">
    <property type="entry name" value="RhoGAP"/>
    <property type="match status" value="1"/>
</dbReference>
<dbReference type="InterPro" id="IPR000198">
    <property type="entry name" value="RhoGAP_dom"/>
</dbReference>
<accession>A0A9D3M391</accession>
<feature type="compositionally biased region" description="Acidic residues" evidence="2">
    <location>
        <begin position="683"/>
        <end position="698"/>
    </location>
</feature>
<feature type="compositionally biased region" description="Acidic residues" evidence="2">
    <location>
        <begin position="553"/>
        <end position="569"/>
    </location>
</feature>